<dbReference type="RefSeq" id="WP_213756444.1">
    <property type="nucleotide sequence ID" value="NZ_JAHCQH010000020.1"/>
</dbReference>
<dbReference type="EMBL" id="JAHCQH010000020">
    <property type="protein sequence ID" value="MBS9478477.1"/>
    <property type="molecule type" value="Genomic_DNA"/>
</dbReference>
<comment type="caution">
    <text evidence="3">The sequence shown here is derived from an EMBL/GenBank/DDBJ whole genome shotgun (WGS) entry which is preliminary data.</text>
</comment>
<proteinExistence type="predicted"/>
<keyword evidence="1" id="KW-0812">Transmembrane</keyword>
<evidence type="ECO:0000256" key="1">
    <source>
        <dbReference type="SAM" id="Phobius"/>
    </source>
</evidence>
<dbReference type="InterPro" id="IPR016568">
    <property type="entry name" value="Sulphur_oxidation_SoxY"/>
</dbReference>
<dbReference type="PROSITE" id="PS51318">
    <property type="entry name" value="TAT"/>
    <property type="match status" value="1"/>
</dbReference>
<dbReference type="PIRSF" id="PIRSF010312">
    <property type="entry name" value="Sulphur_oxidation_SoxY"/>
    <property type="match status" value="1"/>
</dbReference>
<dbReference type="InterPro" id="IPR006311">
    <property type="entry name" value="TAT_signal"/>
</dbReference>
<evidence type="ECO:0000313" key="3">
    <source>
        <dbReference type="EMBL" id="MBS9478477.1"/>
    </source>
</evidence>
<keyword evidence="1" id="KW-0472">Membrane</keyword>
<dbReference type="Gene3D" id="2.60.40.2470">
    <property type="entry name" value="SoxY domain"/>
    <property type="match status" value="1"/>
</dbReference>
<evidence type="ECO:0000259" key="2">
    <source>
        <dbReference type="Pfam" id="PF13501"/>
    </source>
</evidence>
<feature type="domain" description="Ig-like SoxY" evidence="2">
    <location>
        <begin position="50"/>
        <end position="156"/>
    </location>
</feature>
<dbReference type="InterPro" id="IPR030997">
    <property type="entry name" value="SoxY_para_1"/>
</dbReference>
<keyword evidence="1" id="KW-1133">Transmembrane helix</keyword>
<sequence length="161" mass="16816">MTEPTTRDPLGNTALGRRAVLAGGIGLLVLALSVRALARPSLQQAVAGFTGGAPVTAGRVKLTLPPLVENGNAVGVTIDVESPMTAQSHVRRIALFNEKNPQADIAVFRLGPHNGRARIATRIRLATSQTVIAVAELSDGTYWSSEANVIVTLAACIEDLT</sequence>
<protein>
    <submittedName>
        <fullName evidence="3">SoxY-related AACIE arm protein</fullName>
    </submittedName>
</protein>
<feature type="transmembrane region" description="Helical" evidence="1">
    <location>
        <begin position="20"/>
        <end position="38"/>
    </location>
</feature>
<name>A0ABS5RAD6_9HYPH</name>
<dbReference type="Pfam" id="PF13501">
    <property type="entry name" value="SoxY"/>
    <property type="match status" value="1"/>
</dbReference>
<reference evidence="3" key="1">
    <citation type="submission" date="2021-05" db="EMBL/GenBank/DDBJ databases">
        <authorList>
            <person name="Sun Q."/>
            <person name="Inoue M."/>
        </authorList>
    </citation>
    <scope>NUCLEOTIDE SEQUENCE</scope>
    <source>
        <strain evidence="3">VKM B-3255</strain>
    </source>
</reference>
<dbReference type="NCBIfam" id="TIGR04487">
    <property type="entry name" value="SoxY_para_1"/>
    <property type="match status" value="1"/>
</dbReference>
<accession>A0ABS5RAD6</accession>
<dbReference type="InterPro" id="IPR038162">
    <property type="entry name" value="SoxY_sf"/>
</dbReference>
<gene>
    <name evidence="3" type="ORF">KIP89_15290</name>
</gene>
<dbReference type="InterPro" id="IPR032711">
    <property type="entry name" value="SoxY"/>
</dbReference>
<dbReference type="Proteomes" id="UP001166585">
    <property type="component" value="Unassembled WGS sequence"/>
</dbReference>
<keyword evidence="4" id="KW-1185">Reference proteome</keyword>
<evidence type="ECO:0000313" key="4">
    <source>
        <dbReference type="Proteomes" id="UP001166585"/>
    </source>
</evidence>
<organism evidence="3 4">
    <name type="scientific">Ancylobacter radicis</name>
    <dbReference type="NCBI Taxonomy" id="2836179"/>
    <lineage>
        <taxon>Bacteria</taxon>
        <taxon>Pseudomonadati</taxon>
        <taxon>Pseudomonadota</taxon>
        <taxon>Alphaproteobacteria</taxon>
        <taxon>Hyphomicrobiales</taxon>
        <taxon>Xanthobacteraceae</taxon>
        <taxon>Ancylobacter</taxon>
    </lineage>
</organism>